<dbReference type="InterPro" id="IPR029058">
    <property type="entry name" value="AB_hydrolase_fold"/>
</dbReference>
<dbReference type="OrthoDB" id="6161812at2759"/>
<gene>
    <name evidence="2" type="ORF">BDV25DRAFT_172456</name>
</gene>
<name>A0A5N6TUJ0_ASPAV</name>
<dbReference type="PANTHER" id="PTHR35205">
    <property type="entry name" value="NB-ARC AND TPR DOMAIN PROTEIN"/>
    <property type="match status" value="1"/>
</dbReference>
<evidence type="ECO:0000313" key="3">
    <source>
        <dbReference type="Proteomes" id="UP000325780"/>
    </source>
</evidence>
<sequence>MEGVPLSSTSTPACSLRHVDNRQDGQQQHLDIVLIPGVDTPVVETWPFQSTSWLSENLHLHDTLLLIFDYCIPRTDQFSWKLFLIYGDALLNVLDAARPWFCVCHSLGGLILKQALCIANEQIYHYGSFINSLAGIIFLGTPHAAANDLETFLKYQAILKGTAKKSIDHMLSRLTARFEGMYIRTPMLSITESKETRIRRGRILRKMQLLTDKALCETHAPMERNLCLPLEHARLCHFDDVTSESRLSIYYFISQTLENVDAIISDRLHAMEFQYAAMTSYSPTESELLEEERRRESVHATEGSSQLKRLLSLPCIILDSYSPNRVFYLREDILQKISEALLPQEVEGTSKLGLRQFTLCGMGGMGKTEIALEFTLRNKSFFDAVFWVRADETSKLDDSYQEISLRLGLEDPSECKSHVVTRSLVKGWLSTPQKKVPASLGDDESTASSLDEAKWLIVFDNADNPQILGDYWPMGTGSVLITSRDPIAKRLFTAKASGIDLGPLSDEDGGTLLMKLTAVDDGIEDGAKSLARCISRQLGGLPLAISQMAGIIQRQDLSLSEFLALYEDEKEHPGLHSTRFDLSNNTYTYNIATSRGLLKIMSLMDPDNIQENILYEAATQLSPDYTYTNKVYRAARTELLQSSLTKRDKQLNELSEHRLSMHRLVQDVVRAKMAPQEIMNIFGILVVCLWVSWPSAMPKPSKPLCINLPKASNKRLEVSRWPLCAALYPHIVSLKQVWPQVPPSSTSTKLHFAALLNDGAWYQSERGQTRHFDGFFELAQSICRDLEGDDRDAILSDIHFCLGAIAADTNNHETSRLHKEESFRLQKSISDSLGTVDDRLALCYSELAISRIQDGRLEEGVAALLREKEIRISLGTYVPLSREANLGLVYMLQGKLDAAEFILRESLITRERLYGKNDKESFRTGRIFYALGNLRSLQGRDNEAYSCHKQAYQQFRDTIGIHHHHRTADVGHKVAEHLIRFGKHDEAISMINDALQAWSYDANVYKPELARTTFLKATALYQIGRTSKANVVIKVACRLRRELLPDACNDATNLSMDDFDELVSFWSR</sequence>
<dbReference type="Gene3D" id="3.40.50.300">
    <property type="entry name" value="P-loop containing nucleotide triphosphate hydrolases"/>
    <property type="match status" value="1"/>
</dbReference>
<dbReference type="Pfam" id="PF25000">
    <property type="entry name" value="DUF7779"/>
    <property type="match status" value="1"/>
</dbReference>
<dbReference type="EMBL" id="ML742105">
    <property type="protein sequence ID" value="KAE8150033.1"/>
    <property type="molecule type" value="Genomic_DNA"/>
</dbReference>
<dbReference type="InterPro" id="IPR056681">
    <property type="entry name" value="DUF7779"/>
</dbReference>
<accession>A0A5N6TUJ0</accession>
<dbReference type="SUPFAM" id="SSF52540">
    <property type="entry name" value="P-loop containing nucleoside triphosphate hydrolases"/>
    <property type="match status" value="1"/>
</dbReference>
<dbReference type="PANTHER" id="PTHR35205:SF1">
    <property type="entry name" value="ZU5 DOMAIN-CONTAINING PROTEIN"/>
    <property type="match status" value="1"/>
</dbReference>
<dbReference type="Proteomes" id="UP000325780">
    <property type="component" value="Unassembled WGS sequence"/>
</dbReference>
<dbReference type="SUPFAM" id="SSF53474">
    <property type="entry name" value="alpha/beta-Hydrolases"/>
    <property type="match status" value="1"/>
</dbReference>
<evidence type="ECO:0000313" key="2">
    <source>
        <dbReference type="EMBL" id="KAE8150033.1"/>
    </source>
</evidence>
<reference evidence="2 3" key="1">
    <citation type="submission" date="2019-04" db="EMBL/GenBank/DDBJ databases">
        <title>Friends and foes A comparative genomics study of 23 Aspergillus species from section Flavi.</title>
        <authorList>
            <consortium name="DOE Joint Genome Institute"/>
            <person name="Kjaerbolling I."/>
            <person name="Vesth T."/>
            <person name="Frisvad J.C."/>
            <person name="Nybo J.L."/>
            <person name="Theobald S."/>
            <person name="Kildgaard S."/>
            <person name="Isbrandt T."/>
            <person name="Kuo A."/>
            <person name="Sato A."/>
            <person name="Lyhne E.K."/>
            <person name="Kogle M.E."/>
            <person name="Wiebenga A."/>
            <person name="Kun R.S."/>
            <person name="Lubbers R.J."/>
            <person name="Makela M.R."/>
            <person name="Barry K."/>
            <person name="Chovatia M."/>
            <person name="Clum A."/>
            <person name="Daum C."/>
            <person name="Haridas S."/>
            <person name="He G."/>
            <person name="LaButti K."/>
            <person name="Lipzen A."/>
            <person name="Mondo S."/>
            <person name="Riley R."/>
            <person name="Salamov A."/>
            <person name="Simmons B.A."/>
            <person name="Magnuson J.K."/>
            <person name="Henrissat B."/>
            <person name="Mortensen U.H."/>
            <person name="Larsen T.O."/>
            <person name="Devries R.P."/>
            <person name="Grigoriev I.V."/>
            <person name="Machida M."/>
            <person name="Baker S.E."/>
            <person name="Andersen M.R."/>
        </authorList>
    </citation>
    <scope>NUCLEOTIDE SEQUENCE [LARGE SCALE GENOMIC DNA]</scope>
    <source>
        <strain evidence="2 3">IBT 18842</strain>
    </source>
</reference>
<keyword evidence="3" id="KW-1185">Reference proteome</keyword>
<protein>
    <submittedName>
        <fullName evidence="2">Tetratricopeptide repeat domain-containing protein</fullName>
    </submittedName>
</protein>
<dbReference type="Gene3D" id="1.25.40.10">
    <property type="entry name" value="Tetratricopeptide repeat domain"/>
    <property type="match status" value="1"/>
</dbReference>
<evidence type="ECO:0000259" key="1">
    <source>
        <dbReference type="Pfam" id="PF25000"/>
    </source>
</evidence>
<dbReference type="AlphaFoldDB" id="A0A5N6TUJ0"/>
<dbReference type="InterPro" id="IPR027417">
    <property type="entry name" value="P-loop_NTPase"/>
</dbReference>
<dbReference type="InterPro" id="IPR011990">
    <property type="entry name" value="TPR-like_helical_dom_sf"/>
</dbReference>
<dbReference type="SUPFAM" id="SSF48452">
    <property type="entry name" value="TPR-like"/>
    <property type="match status" value="2"/>
</dbReference>
<dbReference type="GO" id="GO:0043531">
    <property type="term" value="F:ADP binding"/>
    <property type="evidence" value="ECO:0007669"/>
    <property type="project" value="InterPro"/>
</dbReference>
<organism evidence="2 3">
    <name type="scientific">Aspergillus avenaceus</name>
    <dbReference type="NCBI Taxonomy" id="36643"/>
    <lineage>
        <taxon>Eukaryota</taxon>
        <taxon>Fungi</taxon>
        <taxon>Dikarya</taxon>
        <taxon>Ascomycota</taxon>
        <taxon>Pezizomycotina</taxon>
        <taxon>Eurotiomycetes</taxon>
        <taxon>Eurotiomycetidae</taxon>
        <taxon>Eurotiales</taxon>
        <taxon>Aspergillaceae</taxon>
        <taxon>Aspergillus</taxon>
        <taxon>Aspergillus subgen. Circumdati</taxon>
    </lineage>
</organism>
<proteinExistence type="predicted"/>
<feature type="domain" description="DUF7779" evidence="1">
    <location>
        <begin position="593"/>
        <end position="677"/>
    </location>
</feature>